<evidence type="ECO:0000256" key="2">
    <source>
        <dbReference type="PIRSR" id="PIRSR640198-2"/>
    </source>
</evidence>
<feature type="binding site" evidence="2">
    <location>
        <begin position="298"/>
        <end position="305"/>
    </location>
    <ligand>
        <name>ATP</name>
        <dbReference type="ChEBI" id="CHEBI:30616"/>
    </ligand>
</feature>
<evidence type="ECO:0000313" key="5">
    <source>
        <dbReference type="Proteomes" id="UP000827724"/>
    </source>
</evidence>
<dbReference type="InterPro" id="IPR036597">
    <property type="entry name" value="Fido-like_dom_sf"/>
</dbReference>
<dbReference type="PANTHER" id="PTHR13504:SF38">
    <property type="entry name" value="FIDO DOMAIN-CONTAINING PROTEIN"/>
    <property type="match status" value="1"/>
</dbReference>
<evidence type="ECO:0000256" key="1">
    <source>
        <dbReference type="PIRSR" id="PIRSR640198-1"/>
    </source>
</evidence>
<feature type="domain" description="Fido" evidence="3">
    <location>
        <begin position="201"/>
        <end position="363"/>
    </location>
</feature>
<proteinExistence type="predicted"/>
<dbReference type="Proteomes" id="UP000827724">
    <property type="component" value="Unassembled WGS sequence"/>
</dbReference>
<protein>
    <submittedName>
        <fullName evidence="4">Fic doc family</fullName>
    </submittedName>
</protein>
<dbReference type="GO" id="GO:0005524">
    <property type="term" value="F:ATP binding"/>
    <property type="evidence" value="ECO:0007669"/>
    <property type="project" value="UniProtKB-KW"/>
</dbReference>
<evidence type="ECO:0000313" key="4">
    <source>
        <dbReference type="EMBL" id="KAH6607702.1"/>
    </source>
</evidence>
<gene>
    <name evidence="4" type="ORF">Trco_004015</name>
</gene>
<dbReference type="AlphaFoldDB" id="A0A9P8TX43"/>
<accession>A0A9P8TX43</accession>
<keyword evidence="5" id="KW-1185">Reference proteome</keyword>
<sequence>MSALLKLGVFSRSRPSLHGARGFSSWKIQRDGHLRKVYAPFANMNKETPEYRALAESGQVWEDYFQPANAERYGYTRLQQLHTPLLNEIDHWRKTMKLPKAATIRSLVAEYAHQSVFIELNKLRQGDSVLIDDYLVSTFFKDVVPDLASVSASQLAQMPLPDVHSLVSHGDASQVAELRNHIVASRWVTETALQNPNTAGLSEEEIRCLSRLLLQETDAEALYKYGWGKRIGLGDYRSAPIQVRSNPLRIFPYHVEVPACMRRFIQWRDRVDQEKRLHPLIIACQAIMYFLHIHPFPDGNGRTSRLIMQDYMIRHGYAPVVIQAMEREDYIRMVKDAQDGKPDEFVFTVLTTQLEELKTFGMREMVESH</sequence>
<reference evidence="4" key="1">
    <citation type="submission" date="2021-08" db="EMBL/GenBank/DDBJ databases">
        <title>Chromosome-Level Trichoderma cornu-damae using Hi-C Data.</title>
        <authorList>
            <person name="Kim C.S."/>
        </authorList>
    </citation>
    <scope>NUCLEOTIDE SEQUENCE</scope>
    <source>
        <strain evidence="4">KA19-0412C</strain>
    </source>
</reference>
<keyword evidence="2" id="KW-0547">Nucleotide-binding</keyword>
<comment type="caution">
    <text evidence="4">The sequence shown here is derived from an EMBL/GenBank/DDBJ whole genome shotgun (WGS) entry which is preliminary data.</text>
</comment>
<name>A0A9P8TX43_9HYPO</name>
<feature type="active site" evidence="1">
    <location>
        <position position="294"/>
    </location>
</feature>
<dbReference type="PANTHER" id="PTHR13504">
    <property type="entry name" value="FIDO DOMAIN-CONTAINING PROTEIN DDB_G0283145"/>
    <property type="match status" value="1"/>
</dbReference>
<dbReference type="InterPro" id="IPR003812">
    <property type="entry name" value="Fido"/>
</dbReference>
<dbReference type="Pfam" id="PF02661">
    <property type="entry name" value="Fic"/>
    <property type="match status" value="1"/>
</dbReference>
<keyword evidence="2" id="KW-0067">ATP-binding</keyword>
<organism evidence="4 5">
    <name type="scientific">Trichoderma cornu-damae</name>
    <dbReference type="NCBI Taxonomy" id="654480"/>
    <lineage>
        <taxon>Eukaryota</taxon>
        <taxon>Fungi</taxon>
        <taxon>Dikarya</taxon>
        <taxon>Ascomycota</taxon>
        <taxon>Pezizomycotina</taxon>
        <taxon>Sordariomycetes</taxon>
        <taxon>Hypocreomycetidae</taxon>
        <taxon>Hypocreales</taxon>
        <taxon>Hypocreaceae</taxon>
        <taxon>Trichoderma</taxon>
    </lineage>
</organism>
<dbReference type="EMBL" id="JAIWOZ010000003">
    <property type="protein sequence ID" value="KAH6607702.1"/>
    <property type="molecule type" value="Genomic_DNA"/>
</dbReference>
<dbReference type="Gene3D" id="1.10.3290.10">
    <property type="entry name" value="Fido-like domain"/>
    <property type="match status" value="1"/>
</dbReference>
<dbReference type="PROSITE" id="PS51459">
    <property type="entry name" value="FIDO"/>
    <property type="match status" value="1"/>
</dbReference>
<evidence type="ECO:0000259" key="3">
    <source>
        <dbReference type="PROSITE" id="PS51459"/>
    </source>
</evidence>
<dbReference type="InterPro" id="IPR040198">
    <property type="entry name" value="Fido_containing"/>
</dbReference>
<dbReference type="SUPFAM" id="SSF140931">
    <property type="entry name" value="Fic-like"/>
    <property type="match status" value="1"/>
</dbReference>
<dbReference type="OrthoDB" id="439046at2759"/>